<dbReference type="EMBL" id="BKCJ010148261">
    <property type="protein sequence ID" value="GEY05152.1"/>
    <property type="molecule type" value="Genomic_DNA"/>
</dbReference>
<name>A0A699HFR9_TANCI</name>
<gene>
    <name evidence="2" type="ORF">Tci_377126</name>
</gene>
<proteinExistence type="predicted"/>
<dbReference type="AlphaFoldDB" id="A0A699HFR9"/>
<sequence>ESEYVAVSSCCAQVLWMRTQLTDYGFFYDKVPIYCDSKSAIAISCNPVQHTRTKHIDVRVSTTDYITMAETLVYIRKSATKDKSKGKMTESETLQTKTKLQQEQERLGFEATVRLQAELDEEERQRITRLQAEEREKYTEAEQPRMLAELINQRKRYFVAQRAEQKRNKPPRQAQQRTYMSNYIKNTKGYTLKQDEVDRAVPELATGSSNRDAEEELNQGGSKRQKTGKSLELAKEPRDKEADELSQEELQQMMIIVPVQGMNVEALQTNDAVESDGDDDVGLDLLGFYVHGDDDVRTWGMNFLESYGYIDPMVILIQIPYMLHLEGKLFESHRCLLFVFRVDTGSSEFTIYEMMIGCSVWTVRYHVDTDDFMTPFLKVGQFSPLIGALFWEKGNNILFW</sequence>
<dbReference type="PANTHER" id="PTHR11439:SF495">
    <property type="entry name" value="REVERSE TRANSCRIPTASE, RNA-DEPENDENT DNA POLYMERASE-RELATED"/>
    <property type="match status" value="1"/>
</dbReference>
<feature type="non-terminal residue" evidence="2">
    <location>
        <position position="1"/>
    </location>
</feature>
<feature type="region of interest" description="Disordered" evidence="1">
    <location>
        <begin position="204"/>
        <end position="246"/>
    </location>
</feature>
<evidence type="ECO:0000313" key="2">
    <source>
        <dbReference type="EMBL" id="GEY05152.1"/>
    </source>
</evidence>
<evidence type="ECO:0000256" key="1">
    <source>
        <dbReference type="SAM" id="MobiDB-lite"/>
    </source>
</evidence>
<dbReference type="CDD" id="cd09272">
    <property type="entry name" value="RNase_HI_RT_Ty1"/>
    <property type="match status" value="1"/>
</dbReference>
<feature type="compositionally biased region" description="Basic and acidic residues" evidence="1">
    <location>
        <begin position="232"/>
        <end position="243"/>
    </location>
</feature>
<comment type="caution">
    <text evidence="2">The sequence shown here is derived from an EMBL/GenBank/DDBJ whole genome shotgun (WGS) entry which is preliminary data.</text>
</comment>
<protein>
    <submittedName>
        <fullName evidence="2">Uncharacterized mitochondrial protein AtMg00810-like</fullName>
    </submittedName>
</protein>
<organism evidence="2">
    <name type="scientific">Tanacetum cinerariifolium</name>
    <name type="common">Dalmatian daisy</name>
    <name type="synonym">Chrysanthemum cinerariifolium</name>
    <dbReference type="NCBI Taxonomy" id="118510"/>
    <lineage>
        <taxon>Eukaryota</taxon>
        <taxon>Viridiplantae</taxon>
        <taxon>Streptophyta</taxon>
        <taxon>Embryophyta</taxon>
        <taxon>Tracheophyta</taxon>
        <taxon>Spermatophyta</taxon>
        <taxon>Magnoliopsida</taxon>
        <taxon>eudicotyledons</taxon>
        <taxon>Gunneridae</taxon>
        <taxon>Pentapetalae</taxon>
        <taxon>asterids</taxon>
        <taxon>campanulids</taxon>
        <taxon>Asterales</taxon>
        <taxon>Asteraceae</taxon>
        <taxon>Asteroideae</taxon>
        <taxon>Anthemideae</taxon>
        <taxon>Anthemidinae</taxon>
        <taxon>Tanacetum</taxon>
    </lineage>
</organism>
<reference evidence="2" key="1">
    <citation type="journal article" date="2019" name="Sci. Rep.">
        <title>Draft genome of Tanacetum cinerariifolium, the natural source of mosquito coil.</title>
        <authorList>
            <person name="Yamashiro T."/>
            <person name="Shiraishi A."/>
            <person name="Satake H."/>
            <person name="Nakayama K."/>
        </authorList>
    </citation>
    <scope>NUCLEOTIDE SEQUENCE</scope>
</reference>
<accession>A0A699HFR9</accession>
<dbReference type="PANTHER" id="PTHR11439">
    <property type="entry name" value="GAG-POL-RELATED RETROTRANSPOSON"/>
    <property type="match status" value="1"/>
</dbReference>